<accession>A0A7S1JGR2</accession>
<reference evidence="1" key="1">
    <citation type="submission" date="2021-01" db="EMBL/GenBank/DDBJ databases">
        <authorList>
            <person name="Corre E."/>
            <person name="Pelletier E."/>
            <person name="Niang G."/>
            <person name="Scheremetjew M."/>
            <person name="Finn R."/>
            <person name="Kale V."/>
            <person name="Holt S."/>
            <person name="Cochrane G."/>
            <person name="Meng A."/>
            <person name="Brown T."/>
            <person name="Cohen L."/>
        </authorList>
    </citation>
    <scope>NUCLEOTIDE SEQUENCE</scope>
    <source>
        <strain evidence="1">NIES-381</strain>
    </source>
</reference>
<name>A0A7S1JGR2_9EUGL</name>
<proteinExistence type="predicted"/>
<protein>
    <submittedName>
        <fullName evidence="1">Uncharacterized protein</fullName>
    </submittedName>
</protein>
<sequence length="117" mass="12925">MTCNEVPGRNVCGDGVRAGHTFTSQTVGMVKMNGWYQTTYVPLPPKRHTHLSSTGGTGLSQQELWLDKVPWVSPTHYGVQLHCAQLQKGGIKTHTNGGLSHLWTDRPMCQHTDAHPH</sequence>
<dbReference type="EMBL" id="HBGA01149744">
    <property type="protein sequence ID" value="CAD9043263.1"/>
    <property type="molecule type" value="Transcribed_RNA"/>
</dbReference>
<organism evidence="1">
    <name type="scientific">Eutreptiella gymnastica</name>
    <dbReference type="NCBI Taxonomy" id="73025"/>
    <lineage>
        <taxon>Eukaryota</taxon>
        <taxon>Discoba</taxon>
        <taxon>Euglenozoa</taxon>
        <taxon>Euglenida</taxon>
        <taxon>Spirocuta</taxon>
        <taxon>Euglenophyceae</taxon>
        <taxon>Eutreptiales</taxon>
        <taxon>Eutreptiaceae</taxon>
        <taxon>Eutreptiella</taxon>
    </lineage>
</organism>
<evidence type="ECO:0000313" key="1">
    <source>
        <dbReference type="EMBL" id="CAD9043263.1"/>
    </source>
</evidence>
<gene>
    <name evidence="1" type="ORF">EGYM00392_LOCUS54446</name>
</gene>
<dbReference type="AlphaFoldDB" id="A0A7S1JGR2"/>